<feature type="transmembrane region" description="Helical" evidence="3">
    <location>
        <begin position="21"/>
        <end position="42"/>
    </location>
</feature>
<dbReference type="SMART" id="SM01208">
    <property type="entry name" value="G5"/>
    <property type="match status" value="1"/>
</dbReference>
<evidence type="ECO:0000313" key="5">
    <source>
        <dbReference type="EMBL" id="CAH1192760.1"/>
    </source>
</evidence>
<dbReference type="Pfam" id="PF07501">
    <property type="entry name" value="G5"/>
    <property type="match status" value="1"/>
</dbReference>
<dbReference type="Gene3D" id="2.20.230.10">
    <property type="entry name" value="Resuscitation-promoting factor rpfb"/>
    <property type="match status" value="1"/>
</dbReference>
<evidence type="ECO:0000313" key="6">
    <source>
        <dbReference type="Proteomes" id="UP000838686"/>
    </source>
</evidence>
<dbReference type="Proteomes" id="UP000838686">
    <property type="component" value="Unassembled WGS sequence"/>
</dbReference>
<feature type="domain" description="G5" evidence="4">
    <location>
        <begin position="409"/>
        <end position="489"/>
    </location>
</feature>
<dbReference type="InterPro" id="IPR007391">
    <property type="entry name" value="Vancomycin_resist_VanW"/>
</dbReference>
<feature type="region of interest" description="Disordered" evidence="2">
    <location>
        <begin position="477"/>
        <end position="515"/>
    </location>
</feature>
<dbReference type="Pfam" id="PF04294">
    <property type="entry name" value="VanW"/>
    <property type="match status" value="1"/>
</dbReference>
<dbReference type="PROSITE" id="PS51109">
    <property type="entry name" value="G5"/>
    <property type="match status" value="1"/>
</dbReference>
<dbReference type="InterPro" id="IPR011098">
    <property type="entry name" value="G5_dom"/>
</dbReference>
<sequence>MTAYICNNRSTGVMMNLRRSHYVWIGLALLLLLGLIAWRMLWAYANSDAVPDGVLLLQEGGNASEGSISLGSDAAFAIGGLTIDAVLDELQKRADALHSLQFTVQAKGSKQAATWTLFELGVRVDTRKAAALISKLRSGSMWERVQYRRHFPNKLNIEMRWDKKRFAEQVRSVWGMLDANEPANAARTITSDDKVVYKPHQDAYRLDMNSLLAQAQTALEAASTAQWGASPAAKDIITTLPLRTVHPEITLSRLQSEGIERMIASFTTDFSSSGKGRAHNVSIVARTLHDWELAPNDVFDYRKVIELTRDKYGFREAPVILNGELVPGIGGGICQVSSTLYNAALLAGLEMVERRNHSLPVSYLPKGRDATFAEGAINFRFKNTTGKHLIIRTAASGGKLTVKLFGTLPRNVKYKLQSTTLKVIEPPIKEIPSTTVPAGQRLLMKTGKSGYVIETYRIKLQDGKEISRSKISRDTYKAQPTLYSVSPEHSGPGAIQGEDISNNRKQLLEDGVRGE</sequence>
<evidence type="ECO:0000259" key="4">
    <source>
        <dbReference type="PROSITE" id="PS51109"/>
    </source>
</evidence>
<keyword evidence="1" id="KW-0732">Signal</keyword>
<keyword evidence="3" id="KW-0812">Transmembrane</keyword>
<evidence type="ECO:0000256" key="3">
    <source>
        <dbReference type="SAM" id="Phobius"/>
    </source>
</evidence>
<evidence type="ECO:0000256" key="1">
    <source>
        <dbReference type="ARBA" id="ARBA00022729"/>
    </source>
</evidence>
<dbReference type="PANTHER" id="PTHR35788:SF1">
    <property type="entry name" value="EXPORTED PROTEIN"/>
    <property type="match status" value="1"/>
</dbReference>
<reference evidence="5" key="1">
    <citation type="submission" date="2022-01" db="EMBL/GenBank/DDBJ databases">
        <authorList>
            <person name="Criscuolo A."/>
        </authorList>
    </citation>
    <scope>NUCLEOTIDE SEQUENCE</scope>
    <source>
        <strain evidence="5">CIP111893</strain>
    </source>
</reference>
<protein>
    <recommendedName>
        <fullName evidence="4">G5 domain-containing protein</fullName>
    </recommendedName>
</protein>
<accession>A0ABM9BRH7</accession>
<proteinExistence type="predicted"/>
<keyword evidence="3" id="KW-0472">Membrane</keyword>
<keyword evidence="6" id="KW-1185">Reference proteome</keyword>
<evidence type="ECO:0000256" key="2">
    <source>
        <dbReference type="SAM" id="MobiDB-lite"/>
    </source>
</evidence>
<comment type="caution">
    <text evidence="5">The sequence shown here is derived from an EMBL/GenBank/DDBJ whole genome shotgun (WGS) entry which is preliminary data.</text>
</comment>
<keyword evidence="3" id="KW-1133">Transmembrane helix</keyword>
<organism evidence="5 6">
    <name type="scientific">Paenibacillus plantiphilus</name>
    <dbReference type="NCBI Taxonomy" id="2905650"/>
    <lineage>
        <taxon>Bacteria</taxon>
        <taxon>Bacillati</taxon>
        <taxon>Bacillota</taxon>
        <taxon>Bacilli</taxon>
        <taxon>Bacillales</taxon>
        <taxon>Paenibacillaceae</taxon>
        <taxon>Paenibacillus</taxon>
    </lineage>
</organism>
<name>A0ABM9BRH7_9BACL</name>
<gene>
    <name evidence="5" type="ORF">PAECIP111893_00330</name>
</gene>
<dbReference type="EMBL" id="CAKMMF010000002">
    <property type="protein sequence ID" value="CAH1192760.1"/>
    <property type="molecule type" value="Genomic_DNA"/>
</dbReference>
<feature type="compositionally biased region" description="Basic and acidic residues" evidence="2">
    <location>
        <begin position="506"/>
        <end position="515"/>
    </location>
</feature>
<dbReference type="PANTHER" id="PTHR35788">
    <property type="entry name" value="EXPORTED PROTEIN-RELATED"/>
    <property type="match status" value="1"/>
</dbReference>
<dbReference type="InterPro" id="IPR052913">
    <property type="entry name" value="Glycopeptide_resist_protein"/>
</dbReference>